<feature type="domain" description="Myosin motor" evidence="13">
    <location>
        <begin position="390"/>
        <end position="480"/>
    </location>
</feature>
<keyword evidence="3" id="KW-0547">Nucleotide-binding</keyword>
<dbReference type="Gene3D" id="1.20.120.720">
    <property type="entry name" value="Myosin VI head, motor domain, U50 subdomain"/>
    <property type="match status" value="1"/>
</dbReference>
<dbReference type="Gene3D" id="2.30.30.40">
    <property type="entry name" value="SH3 Domains"/>
    <property type="match status" value="1"/>
</dbReference>
<dbReference type="Gene3D" id="2.30.29.30">
    <property type="entry name" value="Pleckstrin-homology domain (PH domain)/Phosphotyrosine-binding domain (PTB)"/>
    <property type="match status" value="1"/>
</dbReference>
<dbReference type="PROSITE" id="PS50096">
    <property type="entry name" value="IQ"/>
    <property type="match status" value="1"/>
</dbReference>
<evidence type="ECO:0008006" key="16">
    <source>
        <dbReference type="Google" id="ProtNLM"/>
    </source>
</evidence>
<feature type="compositionally biased region" description="Pro residues" evidence="10">
    <location>
        <begin position="1211"/>
        <end position="1223"/>
    </location>
</feature>
<dbReference type="PROSITE" id="PS50002">
    <property type="entry name" value="SH3"/>
    <property type="match status" value="1"/>
</dbReference>
<dbReference type="Ensembl" id="ENSANIT00000010028.1">
    <property type="protein sequence ID" value="ENSANIP00000009696.1"/>
    <property type="gene ID" value="ENSANIG00000006522.1"/>
</dbReference>
<dbReference type="SUPFAM" id="SSF50044">
    <property type="entry name" value="SH3-domain"/>
    <property type="match status" value="1"/>
</dbReference>
<dbReference type="InterPro" id="IPR059004">
    <property type="entry name" value="MYO15"/>
</dbReference>
<evidence type="ECO:0000256" key="5">
    <source>
        <dbReference type="ARBA" id="ARBA00023123"/>
    </source>
</evidence>
<dbReference type="Gene3D" id="1.10.10.820">
    <property type="match status" value="1"/>
</dbReference>
<accession>A0A8B9MKR3</accession>
<evidence type="ECO:0000259" key="12">
    <source>
        <dbReference type="PROSITE" id="PS51016"/>
    </source>
</evidence>
<evidence type="ECO:0000256" key="8">
    <source>
        <dbReference type="PROSITE-ProRule" id="PRU00192"/>
    </source>
</evidence>
<name>A0A8B9MKR3_9AVES</name>
<reference evidence="14" key="1">
    <citation type="submission" date="2025-08" db="UniProtKB">
        <authorList>
            <consortium name="Ensembl"/>
        </authorList>
    </citation>
    <scope>IDENTIFICATION</scope>
</reference>
<protein>
    <recommendedName>
        <fullName evidence="16">Myosin XVB</fullName>
    </recommendedName>
</protein>
<dbReference type="PANTHER" id="PTHR22692">
    <property type="entry name" value="MYOSIN VII, XV"/>
    <property type="match status" value="1"/>
</dbReference>
<dbReference type="Gene3D" id="1.20.58.530">
    <property type="match status" value="1"/>
</dbReference>
<organism evidence="14 15">
    <name type="scientific">Accipiter nisus</name>
    <name type="common">Eurasian sparrowhawk</name>
    <dbReference type="NCBI Taxonomy" id="211598"/>
    <lineage>
        <taxon>Eukaryota</taxon>
        <taxon>Metazoa</taxon>
        <taxon>Chordata</taxon>
        <taxon>Craniata</taxon>
        <taxon>Vertebrata</taxon>
        <taxon>Euteleostomi</taxon>
        <taxon>Archelosauria</taxon>
        <taxon>Archosauria</taxon>
        <taxon>Dinosauria</taxon>
        <taxon>Saurischia</taxon>
        <taxon>Theropoda</taxon>
        <taxon>Coelurosauria</taxon>
        <taxon>Aves</taxon>
        <taxon>Neognathae</taxon>
        <taxon>Neoaves</taxon>
        <taxon>Telluraves</taxon>
        <taxon>Accipitrimorphae</taxon>
        <taxon>Accipitriformes</taxon>
        <taxon>Accipitridae</taxon>
        <taxon>Accipitrinae</taxon>
        <taxon>Accipiter</taxon>
    </lineage>
</organism>
<evidence type="ECO:0000256" key="3">
    <source>
        <dbReference type="ARBA" id="ARBA00022741"/>
    </source>
</evidence>
<dbReference type="GO" id="GO:0005524">
    <property type="term" value="F:ATP binding"/>
    <property type="evidence" value="ECO:0007669"/>
    <property type="project" value="UniProtKB-KW"/>
</dbReference>
<dbReference type="Pfam" id="PF00063">
    <property type="entry name" value="Myosin_head"/>
    <property type="match status" value="2"/>
</dbReference>
<dbReference type="Pfam" id="PF07653">
    <property type="entry name" value="SH3_2"/>
    <property type="match status" value="1"/>
</dbReference>
<reference evidence="14" key="2">
    <citation type="submission" date="2025-09" db="UniProtKB">
        <authorList>
            <consortium name="Ensembl"/>
        </authorList>
    </citation>
    <scope>IDENTIFICATION</scope>
</reference>
<evidence type="ECO:0000256" key="7">
    <source>
        <dbReference type="ARBA" id="ARBA00023203"/>
    </source>
</evidence>
<keyword evidence="2 8" id="KW-0728">SH3 domain</keyword>
<feature type="compositionally biased region" description="Low complexity" evidence="10">
    <location>
        <begin position="1047"/>
        <end position="1058"/>
    </location>
</feature>
<dbReference type="InterPro" id="IPR000857">
    <property type="entry name" value="MyTH4_dom"/>
</dbReference>
<proteinExistence type="inferred from homology"/>
<dbReference type="SUPFAM" id="SSF52540">
    <property type="entry name" value="P-loop containing nucleoside triphosphate hydrolases"/>
    <property type="match status" value="1"/>
</dbReference>
<dbReference type="PANTHER" id="PTHR22692:SF16">
    <property type="entry name" value="MYOSIN XVB"/>
    <property type="match status" value="1"/>
</dbReference>
<evidence type="ECO:0000256" key="6">
    <source>
        <dbReference type="ARBA" id="ARBA00023175"/>
    </source>
</evidence>
<dbReference type="InterPro" id="IPR036961">
    <property type="entry name" value="Kinesin_motor_dom_sf"/>
</dbReference>
<evidence type="ECO:0000256" key="10">
    <source>
        <dbReference type="SAM" id="MobiDB-lite"/>
    </source>
</evidence>
<dbReference type="InterPro" id="IPR001452">
    <property type="entry name" value="SH3_domain"/>
</dbReference>
<dbReference type="InterPro" id="IPR051567">
    <property type="entry name" value="Unconventional_Myosin_ATPase"/>
</dbReference>
<evidence type="ECO:0000313" key="14">
    <source>
        <dbReference type="Ensembl" id="ENSANIP00000009696.1"/>
    </source>
</evidence>
<evidence type="ECO:0000256" key="9">
    <source>
        <dbReference type="PROSITE-ProRule" id="PRU00782"/>
    </source>
</evidence>
<feature type="domain" description="MyTH4" evidence="12">
    <location>
        <begin position="625"/>
        <end position="776"/>
    </location>
</feature>
<dbReference type="Gene3D" id="6.20.240.20">
    <property type="match status" value="1"/>
</dbReference>
<feature type="domain" description="Myosin motor" evidence="13">
    <location>
        <begin position="1"/>
        <end position="370"/>
    </location>
</feature>
<dbReference type="InterPro" id="IPR027417">
    <property type="entry name" value="P-loop_NTPase"/>
</dbReference>
<dbReference type="PROSITE" id="PS51456">
    <property type="entry name" value="MYOSIN_MOTOR"/>
    <property type="match status" value="2"/>
</dbReference>
<dbReference type="FunFam" id="1.10.10.820:FF:000001">
    <property type="entry name" value="Myosin heavy chain"/>
    <property type="match status" value="1"/>
</dbReference>
<keyword evidence="7 9" id="KW-0009">Actin-binding</keyword>
<dbReference type="SMART" id="SM00139">
    <property type="entry name" value="MyTH4"/>
    <property type="match status" value="1"/>
</dbReference>
<dbReference type="CDD" id="cd12068">
    <property type="entry name" value="SH3_MYO15B"/>
    <property type="match status" value="1"/>
</dbReference>
<comment type="caution">
    <text evidence="9">Lacks conserved residue(s) required for the propagation of feature annotation.</text>
</comment>
<dbReference type="InterPro" id="IPR038185">
    <property type="entry name" value="MyTH4_dom_sf"/>
</dbReference>
<evidence type="ECO:0000256" key="2">
    <source>
        <dbReference type="ARBA" id="ARBA00022443"/>
    </source>
</evidence>
<evidence type="ECO:0000256" key="1">
    <source>
        <dbReference type="ARBA" id="ARBA00008314"/>
    </source>
</evidence>
<dbReference type="SMART" id="SM00242">
    <property type="entry name" value="MYSc"/>
    <property type="match status" value="1"/>
</dbReference>
<evidence type="ECO:0000313" key="15">
    <source>
        <dbReference type="Proteomes" id="UP000694541"/>
    </source>
</evidence>
<dbReference type="GO" id="GO:0003774">
    <property type="term" value="F:cytoskeletal motor activity"/>
    <property type="evidence" value="ECO:0007669"/>
    <property type="project" value="InterPro"/>
</dbReference>
<evidence type="ECO:0000259" key="11">
    <source>
        <dbReference type="PROSITE" id="PS50002"/>
    </source>
</evidence>
<keyword evidence="4" id="KW-0067">ATP-binding</keyword>
<dbReference type="InterPro" id="IPR035489">
    <property type="entry name" value="MYO15B_SH3"/>
</dbReference>
<dbReference type="GO" id="GO:0003779">
    <property type="term" value="F:actin binding"/>
    <property type="evidence" value="ECO:0007669"/>
    <property type="project" value="UniProtKB-KW"/>
</dbReference>
<keyword evidence="6" id="KW-0505">Motor protein</keyword>
<feature type="compositionally biased region" description="Pro residues" evidence="10">
    <location>
        <begin position="1032"/>
        <end position="1046"/>
    </location>
</feature>
<dbReference type="PRINTS" id="PR00193">
    <property type="entry name" value="MYOSINHEAVY"/>
</dbReference>
<dbReference type="Pfam" id="PF00784">
    <property type="entry name" value="MyTH4"/>
    <property type="match status" value="1"/>
</dbReference>
<dbReference type="SMART" id="SM00326">
    <property type="entry name" value="SH3"/>
    <property type="match status" value="1"/>
</dbReference>
<feature type="region of interest" description="Disordered" evidence="10">
    <location>
        <begin position="1168"/>
        <end position="1190"/>
    </location>
</feature>
<keyword evidence="5 9" id="KW-0518">Myosin</keyword>
<dbReference type="Gene3D" id="1.25.40.530">
    <property type="entry name" value="MyTH4 domain"/>
    <property type="match status" value="2"/>
</dbReference>
<comment type="similarity">
    <text evidence="1 9">Belongs to the TRAFAC class myosin-kinesin ATPase superfamily. Myosin family.</text>
</comment>
<keyword evidence="15" id="KW-1185">Reference proteome</keyword>
<dbReference type="InterPro" id="IPR000048">
    <property type="entry name" value="IQ_motif_EF-hand-BS"/>
</dbReference>
<dbReference type="Proteomes" id="UP000694541">
    <property type="component" value="Unplaced"/>
</dbReference>
<dbReference type="Pfam" id="PF00612">
    <property type="entry name" value="IQ"/>
    <property type="match status" value="1"/>
</dbReference>
<feature type="region of interest" description="Disordered" evidence="10">
    <location>
        <begin position="1203"/>
        <end position="1240"/>
    </location>
</feature>
<dbReference type="Pfam" id="PF26570">
    <property type="entry name" value="MYO15"/>
    <property type="match status" value="1"/>
</dbReference>
<dbReference type="InterPro" id="IPR011993">
    <property type="entry name" value="PH-like_dom_sf"/>
</dbReference>
<dbReference type="GO" id="GO:0016459">
    <property type="term" value="C:myosin complex"/>
    <property type="evidence" value="ECO:0007669"/>
    <property type="project" value="UniProtKB-KW"/>
</dbReference>
<dbReference type="InterPro" id="IPR001609">
    <property type="entry name" value="Myosin_head_motor_dom-like"/>
</dbReference>
<dbReference type="Gene3D" id="1.20.5.190">
    <property type="match status" value="1"/>
</dbReference>
<evidence type="ECO:0000256" key="4">
    <source>
        <dbReference type="ARBA" id="ARBA00022840"/>
    </source>
</evidence>
<dbReference type="InterPro" id="IPR036028">
    <property type="entry name" value="SH3-like_dom_sf"/>
</dbReference>
<dbReference type="SMART" id="SM00015">
    <property type="entry name" value="IQ"/>
    <property type="match status" value="2"/>
</dbReference>
<dbReference type="PROSITE" id="PS51016">
    <property type="entry name" value="MYTH4"/>
    <property type="match status" value="1"/>
</dbReference>
<feature type="compositionally biased region" description="Pro residues" evidence="10">
    <location>
        <begin position="1059"/>
        <end position="1068"/>
    </location>
</feature>
<sequence length="1895" mass="212637">MLYQRSDSHRVRQPCNVLPILESFGNARTILNDNSSRFGKLLNVHLRCGIVVGTSISQYLLEKSRVVFQARGERNYHVFYELLAGLPVEQKEKLYLQEAESYFYLNQGRACDILGKEDSQDFLVLVQALERISLSEDQLTSTWAVLAAILQLGNICFTSYEEESYEHAAIASDTEIQIVANLLRVSADFLQSAVTHRVTVITGFTSLLRDSIAKTLYYLLFDWLLLRVNEWLAPRESDCAVGIVDIHGFEDLGVNSLEQLCINFANEHLQHFFSQTVIAQEEEEYNQEQLAWIPISKMYSESCLEFIAAKPHGILCILDDQTSLTQATDHTFLQKCHYHHGNSPWYTKPKLPLPVFTVKHYAGPITYQVSWQGTLSSWSNRPAWKHAVDLSNIFDVEYVTCQLRHSGILEAIHIRKEGYPVRLPFQNFLGRYSGVLGIPQEVCAAVLSHVVGSPSDLYQIGVTKVFLKEKTRQLLERRRNQRQNWAVVTLQRNFRCLLRRRHLRVLQEKVIIIQAHFRGYQARSGVKSQARYSTLSLPRTAGWGCAWPGPSSCWILACSAGGISNCYNARPLSLTGQYREQANQITEALPPEVKVKDDLSLPPNINSYPFSSFIKSQFQKTCFPAPGQPLQHPLTHLDAEYQESALEINKLILRFIGDKNLHGWQEVLLGNYIAGRGLNNVALRNEIFSQVVAQTWKNPDMEHSQRAWVLMATLLSCFAPSPALEKPLLKFVSDHGMEGYNAVCQRKILTAAQHTEIDSTFCRAYPPTQLEWTANQRRGKMVLDVHTFNEEKFSAEVESWMTGEQYAGWLLSARGCDKKSRGWSISMFTGNTWQDLLGCDFVLDLIGEMEEASNLSRSSQSSAEYPITPERDRSFLQTCLCLFTLPLLSSDMPLDGSPSVKSLSLSSHNCFFFMQDMENRDILTGRMKGGGKIGPTQRGIFPSTGMIACGLLQTCVSSTAMVMPQPVVPAVDPNQLAAQQQAFINQQAMLMAQQVTLQAMSISQQQQQQQQQQQWQQLLENSRPTVSSQPQAPAPAPASGPVPATSPKPKKPPSSQNAAPPPKAPEPPAKADEPLSSPIAPASPLPPPEPKPKKQTPKVKKEPPVVKPSGSELRPAPSREIRNIIKMYQTLPHGSIMATTPLQPLVSKPFMKKNDPKNEALAKLGMMNLPSSKSRPPPPPKPKPGSASSSIKEKQLPLLSIFSQESTPPGSQTPPAPPPPPPLSSSLLPGTQDWQESTGKTGHMDYKTSLGSYFCNICNFTIVFILLLQVFYPKENFSHPYCLNLLCEQIMRDTFSDSCFRISKEEKRKMKDLLMEFRVGNDIQSIQEDGIKKRIVLAARDNWANYFSRLFPVHDENGSDVQILGVSHRGMRLLKVVKAAGYNPEHLKILCSYSFADVLSVELKGSSALEFSLKTEQLFLHSPKAPCIKAMVELFIEELRQDTNYVVALRSYIADDKSLLSFKKGDLIELLPMQGVEPGWQFGSTGGRCGIFPTSLVQLAAAPDYLSTSMDRCGGLRKSMKASPESRNTSREVSCPWGTSRGYSWVLWELLGWVRGPCTASSRYCLVPRYPQIFLFCRESVLRGWLLLNLLTGYFLPSNILMPYATKFLQLASSDPSSTHHGMTVSGGIEVCRKGPVPGHRAQPTVSVPSVMTLSLHKHVDKTVRPLRSEEYLHDYLLEDKLVTVTLRRLIWRTPLHFENKIYTDVHYAQVSNKTNVRTRNLPKLSISCLGGREGEVVNLTFQCRKAWECLQLLITLGWCSRLLARSCCLKATFCFLTEHVMKLPFFGYNTYFVERVSDDTIPVPCFFGVNKEEIIVVDGTTQEVSCIIPLKELQKMRTLQPVSDGGLPGIEMNYGSAANPKTMWIELSQVRSNWTYSFLLAIQKLTSTAQLSLC</sequence>
<feature type="domain" description="SH3" evidence="11">
    <location>
        <begin position="1441"/>
        <end position="1502"/>
    </location>
</feature>
<evidence type="ECO:0000259" key="13">
    <source>
        <dbReference type="PROSITE" id="PS51456"/>
    </source>
</evidence>
<feature type="region of interest" description="Disordered" evidence="10">
    <location>
        <begin position="1013"/>
        <end position="1120"/>
    </location>
</feature>
<dbReference type="Gene3D" id="3.40.850.10">
    <property type="entry name" value="Kinesin motor domain"/>
    <property type="match status" value="1"/>
</dbReference>